<evidence type="ECO:0000256" key="1">
    <source>
        <dbReference type="SAM" id="MobiDB-lite"/>
    </source>
</evidence>
<feature type="compositionally biased region" description="Basic and acidic residues" evidence="1">
    <location>
        <begin position="8"/>
        <end position="28"/>
    </location>
</feature>
<dbReference type="EMBL" id="CP097899">
    <property type="protein sequence ID" value="URN94870.1"/>
    <property type="molecule type" value="Genomic_DNA"/>
</dbReference>
<evidence type="ECO:0000313" key="3">
    <source>
        <dbReference type="Proteomes" id="UP001056756"/>
    </source>
</evidence>
<organism evidence="2 3">
    <name type="scientific">Candidatus Pristimantibacillus lignocellulolyticus</name>
    <dbReference type="NCBI Taxonomy" id="2994561"/>
    <lineage>
        <taxon>Bacteria</taxon>
        <taxon>Bacillati</taxon>
        <taxon>Bacillota</taxon>
        <taxon>Bacilli</taxon>
        <taxon>Bacillales</taxon>
        <taxon>Paenibacillaceae</taxon>
        <taxon>Candidatus Pristimantibacillus</taxon>
    </lineage>
</organism>
<feature type="region of interest" description="Disordered" evidence="1">
    <location>
        <begin position="1"/>
        <end position="28"/>
    </location>
</feature>
<dbReference type="Proteomes" id="UP001056756">
    <property type="component" value="Chromosome"/>
</dbReference>
<accession>A0A9J6ZFE1</accession>
<proteinExistence type="predicted"/>
<name>A0A9J6ZFE1_9BACL</name>
<protein>
    <submittedName>
        <fullName evidence="2">Uncharacterized protein</fullName>
    </submittedName>
</protein>
<reference evidence="2" key="1">
    <citation type="submission" date="2022-05" db="EMBL/GenBank/DDBJ databases">
        <title>Novel bacterial taxa in a minimal lignocellulolytic consortium and its capacity to transform plastics disclosed by genome-resolved metagenomics.</title>
        <authorList>
            <person name="Rodriguez C.A.D."/>
            <person name="Diaz-Garcia L."/>
            <person name="Herrera K."/>
            <person name="Tarazona N.A."/>
            <person name="Sproer C."/>
            <person name="Overmann J."/>
            <person name="Jimenez D.J."/>
        </authorList>
    </citation>
    <scope>NUCLEOTIDE SEQUENCE</scope>
    <source>
        <strain evidence="2">MAG5</strain>
    </source>
</reference>
<dbReference type="AlphaFoldDB" id="A0A9J6ZFE1"/>
<dbReference type="KEGG" id="plig:NAG76_01020"/>
<evidence type="ECO:0000313" key="2">
    <source>
        <dbReference type="EMBL" id="URN94870.1"/>
    </source>
</evidence>
<gene>
    <name evidence="2" type="ORF">NAG76_01020</name>
</gene>
<sequence length="70" mass="7880">MNDNYSNDGERRKQEVDLITGEHEGRESYDMDVDRMVNEGLGGGYVTEHNGLVDETTTDSMGIIVEQDLE</sequence>